<proteinExistence type="predicted"/>
<dbReference type="EMBL" id="CP039352">
    <property type="protein sequence ID" value="QCE03206.1"/>
    <property type="molecule type" value="Genomic_DNA"/>
</dbReference>
<evidence type="ECO:0000313" key="3">
    <source>
        <dbReference type="Proteomes" id="UP000501690"/>
    </source>
</evidence>
<accession>A0A4D6MP61</accession>
<evidence type="ECO:0000313" key="2">
    <source>
        <dbReference type="EMBL" id="QCE03206.1"/>
    </source>
</evidence>
<evidence type="ECO:0000256" key="1">
    <source>
        <dbReference type="SAM" id="MobiDB-lite"/>
    </source>
</evidence>
<feature type="region of interest" description="Disordered" evidence="1">
    <location>
        <begin position="57"/>
        <end position="89"/>
    </location>
</feature>
<reference evidence="2 3" key="1">
    <citation type="submission" date="2019-04" db="EMBL/GenBank/DDBJ databases">
        <title>An improved genome assembly and genetic linkage map for asparagus bean, Vigna unguiculata ssp. sesquipedialis.</title>
        <authorList>
            <person name="Xia Q."/>
            <person name="Zhang R."/>
            <person name="Dong Y."/>
        </authorList>
    </citation>
    <scope>NUCLEOTIDE SEQUENCE [LARGE SCALE GENOMIC DNA]</scope>
    <source>
        <tissue evidence="2">Leaf</tissue>
    </source>
</reference>
<sequence length="241" mass="28097">MKPQDSTIRILNLGTTTWQWNYVLAMRRHCEAFAELYPYWRHHHVASVELRPGLEAPPRPPVELHPSCRRPMELRPTDEAPPRSLTTRVHTTRPCLAQARRPRSGEGDPLAQATPFSLRRELGQKNSGSCESSLRRVPSRLSEIHLAQNGGEPPRRPLAQEVLGESLLVPPRRDKLAWARKPKFAAVHTAQQFEEQSQKLEEQRDNERTRLLWNPKRKCTKKSFREYKYKLKNTYMERNTN</sequence>
<keyword evidence="3" id="KW-1185">Reference proteome</keyword>
<feature type="compositionally biased region" description="Basic and acidic residues" evidence="1">
    <location>
        <begin position="70"/>
        <end position="81"/>
    </location>
</feature>
<organism evidence="2 3">
    <name type="scientific">Vigna unguiculata</name>
    <name type="common">Cowpea</name>
    <dbReference type="NCBI Taxonomy" id="3917"/>
    <lineage>
        <taxon>Eukaryota</taxon>
        <taxon>Viridiplantae</taxon>
        <taxon>Streptophyta</taxon>
        <taxon>Embryophyta</taxon>
        <taxon>Tracheophyta</taxon>
        <taxon>Spermatophyta</taxon>
        <taxon>Magnoliopsida</taxon>
        <taxon>eudicotyledons</taxon>
        <taxon>Gunneridae</taxon>
        <taxon>Pentapetalae</taxon>
        <taxon>rosids</taxon>
        <taxon>fabids</taxon>
        <taxon>Fabales</taxon>
        <taxon>Fabaceae</taxon>
        <taxon>Papilionoideae</taxon>
        <taxon>50 kb inversion clade</taxon>
        <taxon>NPAAA clade</taxon>
        <taxon>indigoferoid/millettioid clade</taxon>
        <taxon>Phaseoleae</taxon>
        <taxon>Vigna</taxon>
    </lineage>
</organism>
<protein>
    <submittedName>
        <fullName evidence="2">Uncharacterized protein</fullName>
    </submittedName>
</protein>
<dbReference type="Proteomes" id="UP000501690">
    <property type="component" value="Linkage Group LG8"/>
</dbReference>
<gene>
    <name evidence="2" type="ORF">DEO72_LG8g1228</name>
</gene>
<name>A0A4D6MP61_VIGUN</name>
<dbReference type="AlphaFoldDB" id="A0A4D6MP61"/>